<gene>
    <name evidence="6" type="ORF">COZ37_05745</name>
</gene>
<dbReference type="InterPro" id="IPR023170">
    <property type="entry name" value="HhH_base_excis_C"/>
</dbReference>
<dbReference type="InterPro" id="IPR003265">
    <property type="entry name" value="HhH-GPD_domain"/>
</dbReference>
<evidence type="ECO:0000256" key="1">
    <source>
        <dbReference type="ARBA" id="ARBA00022485"/>
    </source>
</evidence>
<keyword evidence="6" id="KW-0540">Nuclease</keyword>
<dbReference type="Pfam" id="PF00730">
    <property type="entry name" value="HhH-GPD"/>
    <property type="match status" value="1"/>
</dbReference>
<keyword evidence="3" id="KW-0408">Iron</keyword>
<dbReference type="EMBL" id="PFJK01000259">
    <property type="protein sequence ID" value="PIX76851.1"/>
    <property type="molecule type" value="Genomic_DNA"/>
</dbReference>
<dbReference type="PANTHER" id="PTHR10359">
    <property type="entry name" value="A/G-SPECIFIC ADENINE GLYCOSYLASE/ENDONUCLEASE III"/>
    <property type="match status" value="1"/>
</dbReference>
<dbReference type="CDD" id="cd00056">
    <property type="entry name" value="ENDO3c"/>
    <property type="match status" value="1"/>
</dbReference>
<dbReference type="PIRSF" id="PIRSF001435">
    <property type="entry name" value="Nth"/>
    <property type="match status" value="1"/>
</dbReference>
<feature type="non-terminal residue" evidence="6">
    <location>
        <position position="180"/>
    </location>
</feature>
<organism evidence="6 7">
    <name type="scientific">bacterium (Candidatus Ratteibacteria) CG_4_10_14_3_um_filter_41_18</name>
    <dbReference type="NCBI Taxonomy" id="2014287"/>
    <lineage>
        <taxon>Bacteria</taxon>
        <taxon>Candidatus Ratteibacteria</taxon>
    </lineage>
</organism>
<evidence type="ECO:0000256" key="2">
    <source>
        <dbReference type="ARBA" id="ARBA00022723"/>
    </source>
</evidence>
<dbReference type="Gene3D" id="1.10.340.30">
    <property type="entry name" value="Hypothetical protein, domain 2"/>
    <property type="match status" value="1"/>
</dbReference>
<dbReference type="SMART" id="SM00478">
    <property type="entry name" value="ENDO3c"/>
    <property type="match status" value="1"/>
</dbReference>
<evidence type="ECO:0000256" key="4">
    <source>
        <dbReference type="ARBA" id="ARBA00023014"/>
    </source>
</evidence>
<comment type="caution">
    <text evidence="6">The sequence shown here is derived from an EMBL/GenBank/DDBJ whole genome shotgun (WGS) entry which is preliminary data.</text>
</comment>
<keyword evidence="6" id="KW-0378">Hydrolase</keyword>
<dbReference type="GO" id="GO:0051539">
    <property type="term" value="F:4 iron, 4 sulfur cluster binding"/>
    <property type="evidence" value="ECO:0007669"/>
    <property type="project" value="UniProtKB-KW"/>
</dbReference>
<dbReference type="GO" id="GO:0006284">
    <property type="term" value="P:base-excision repair"/>
    <property type="evidence" value="ECO:0007669"/>
    <property type="project" value="InterPro"/>
</dbReference>
<keyword evidence="6" id="KW-0255">Endonuclease</keyword>
<dbReference type="GO" id="GO:0046872">
    <property type="term" value="F:metal ion binding"/>
    <property type="evidence" value="ECO:0007669"/>
    <property type="project" value="UniProtKB-KW"/>
</dbReference>
<evidence type="ECO:0000313" key="7">
    <source>
        <dbReference type="Proteomes" id="UP000229703"/>
    </source>
</evidence>
<dbReference type="InterPro" id="IPR011257">
    <property type="entry name" value="DNA_glycosylase"/>
</dbReference>
<dbReference type="PANTHER" id="PTHR10359:SF19">
    <property type="entry name" value="DNA REPAIR GLYCOSYLASE MJ1434-RELATED"/>
    <property type="match status" value="1"/>
</dbReference>
<evidence type="ECO:0000313" key="6">
    <source>
        <dbReference type="EMBL" id="PIX76851.1"/>
    </source>
</evidence>
<reference evidence="7" key="1">
    <citation type="submission" date="2017-09" db="EMBL/GenBank/DDBJ databases">
        <title>Depth-based differentiation of microbial function through sediment-hosted aquifers and enrichment of novel symbionts in the deep terrestrial subsurface.</title>
        <authorList>
            <person name="Probst A.J."/>
            <person name="Ladd B."/>
            <person name="Jarett J.K."/>
            <person name="Geller-Mcgrath D.E."/>
            <person name="Sieber C.M.K."/>
            <person name="Emerson J.B."/>
            <person name="Anantharaman K."/>
            <person name="Thomas B.C."/>
            <person name="Malmstrom R."/>
            <person name="Stieglmeier M."/>
            <person name="Klingl A."/>
            <person name="Woyke T."/>
            <person name="Ryan C.M."/>
            <person name="Banfield J.F."/>
        </authorList>
    </citation>
    <scope>NUCLEOTIDE SEQUENCE [LARGE SCALE GENOMIC DNA]</scope>
</reference>
<dbReference type="GO" id="GO:0004519">
    <property type="term" value="F:endonuclease activity"/>
    <property type="evidence" value="ECO:0007669"/>
    <property type="project" value="UniProtKB-KW"/>
</dbReference>
<sequence>MEYPLITLYESLYKSFGPQHWWPARTKFEIIAGAILTQQTTWKNVEKAIENLRKEHLLSVKNLGEAPLRKIEKLVRPVGYYRQKSKHLKGVSAYLLKHCRGDLNKFFRKETKTLRKELLMLRGIGKETADSILLYAGEKRVFVIDAYTRRVLQRLNLLVENDYDKIRRFFEKNLPKDIKI</sequence>
<keyword evidence="4" id="KW-0411">Iron-sulfur</keyword>
<name>A0A2M7M2C2_9BACT</name>
<accession>A0A2M7M2C2</accession>
<evidence type="ECO:0000259" key="5">
    <source>
        <dbReference type="SMART" id="SM00478"/>
    </source>
</evidence>
<dbReference type="Gene3D" id="1.10.1670.10">
    <property type="entry name" value="Helix-hairpin-Helix base-excision DNA repair enzymes (C-terminal)"/>
    <property type="match status" value="1"/>
</dbReference>
<keyword evidence="2" id="KW-0479">Metal-binding</keyword>
<proteinExistence type="predicted"/>
<keyword evidence="1" id="KW-0004">4Fe-4S</keyword>
<dbReference type="AlphaFoldDB" id="A0A2M7M2C2"/>
<protein>
    <submittedName>
        <fullName evidence="6">Endonuclease</fullName>
    </submittedName>
</protein>
<evidence type="ECO:0000256" key="3">
    <source>
        <dbReference type="ARBA" id="ARBA00023004"/>
    </source>
</evidence>
<dbReference type="Proteomes" id="UP000229703">
    <property type="component" value="Unassembled WGS sequence"/>
</dbReference>
<dbReference type="SUPFAM" id="SSF48150">
    <property type="entry name" value="DNA-glycosylase"/>
    <property type="match status" value="1"/>
</dbReference>
<feature type="domain" description="HhH-GPD" evidence="5">
    <location>
        <begin position="36"/>
        <end position="180"/>
    </location>
</feature>